<evidence type="ECO:0000259" key="1">
    <source>
        <dbReference type="Pfam" id="PF14321"/>
    </source>
</evidence>
<name>X1G3N5_9ZZZZ</name>
<comment type="caution">
    <text evidence="2">The sequence shown here is derived from an EMBL/GenBank/DDBJ whole genome shotgun (WGS) entry which is preliminary data.</text>
</comment>
<feature type="domain" description="DUF4382" evidence="1">
    <location>
        <begin position="8"/>
        <end position="132"/>
    </location>
</feature>
<dbReference type="EMBL" id="BARU01024662">
    <property type="protein sequence ID" value="GAH51867.1"/>
    <property type="molecule type" value="Genomic_DNA"/>
</dbReference>
<gene>
    <name evidence="2" type="ORF">S03H2_39843</name>
</gene>
<reference evidence="2" key="1">
    <citation type="journal article" date="2014" name="Front. Microbiol.">
        <title>High frequency of phylogenetically diverse reductive dehalogenase-homologous genes in deep subseafloor sedimentary metagenomes.</title>
        <authorList>
            <person name="Kawai M."/>
            <person name="Futagami T."/>
            <person name="Toyoda A."/>
            <person name="Takaki Y."/>
            <person name="Nishi S."/>
            <person name="Hori S."/>
            <person name="Arai W."/>
            <person name="Tsubouchi T."/>
            <person name="Morono Y."/>
            <person name="Uchiyama I."/>
            <person name="Ito T."/>
            <person name="Fujiyama A."/>
            <person name="Inagaki F."/>
            <person name="Takami H."/>
        </authorList>
    </citation>
    <scope>NUCLEOTIDE SEQUENCE</scope>
    <source>
        <strain evidence="2">Expedition CK06-06</strain>
    </source>
</reference>
<accession>X1G3N5</accession>
<proteinExistence type="predicted"/>
<feature type="non-terminal residue" evidence="2">
    <location>
        <position position="1"/>
    </location>
</feature>
<dbReference type="Pfam" id="PF14321">
    <property type="entry name" value="DUF4382"/>
    <property type="match status" value="1"/>
</dbReference>
<sequence length="235" mass="25198">SDDVNAIGDFESLVVTISSVGVHQTGGAGGWIDIPVVAEVDLVLLQGENAEDVWSGTLPDGEYNRVFVYASDVNGVLKNGDSTEVKLPSDKLHINTHLSVSEDSPVSFVFDISVVSAGNGNGQGGSKYILKPVVSQSGPNQKFVEVSSQERDMEREREREQEMECEEELDLELEGDIAPGEVVTLLVTFEGEPVAGAVVKVNDEDVGSTGDDGTNITSNNRTTTKIKPFFTFPSF</sequence>
<dbReference type="InterPro" id="IPR025491">
    <property type="entry name" value="DUF4382"/>
</dbReference>
<organism evidence="2">
    <name type="scientific">marine sediment metagenome</name>
    <dbReference type="NCBI Taxonomy" id="412755"/>
    <lineage>
        <taxon>unclassified sequences</taxon>
        <taxon>metagenomes</taxon>
        <taxon>ecological metagenomes</taxon>
    </lineage>
</organism>
<protein>
    <recommendedName>
        <fullName evidence="1">DUF4382 domain-containing protein</fullName>
    </recommendedName>
</protein>
<evidence type="ECO:0000313" key="2">
    <source>
        <dbReference type="EMBL" id="GAH51867.1"/>
    </source>
</evidence>
<dbReference type="AlphaFoldDB" id="X1G3N5"/>